<accession>A0A8S9IKI3</accession>
<proteinExistence type="predicted"/>
<feature type="region of interest" description="Disordered" evidence="1">
    <location>
        <begin position="89"/>
        <end position="133"/>
    </location>
</feature>
<reference evidence="2" key="1">
    <citation type="submission" date="2019-12" db="EMBL/GenBank/DDBJ databases">
        <title>Genome sequencing and annotation of Brassica cretica.</title>
        <authorList>
            <person name="Studholme D.J."/>
            <person name="Sarris P.F."/>
        </authorList>
    </citation>
    <scope>NUCLEOTIDE SEQUENCE</scope>
    <source>
        <strain evidence="2">PFS-001/15</strain>
        <tissue evidence="2">Leaf</tissue>
    </source>
</reference>
<dbReference type="EMBL" id="QGKW02001911">
    <property type="protein sequence ID" value="KAF2569772.1"/>
    <property type="molecule type" value="Genomic_DNA"/>
</dbReference>
<sequence>MGDGEDRIINALTDMDIADKQDDGLMDCDFQNDDLMGIRNLGFSVEDLHISVHLRLMIPALLEKRGDQDIILSGRRNKNLCYPKMRVRWGPRTHPPPINEDTQLELSREWERPHSSTPKGDVSEASPRTCVPY</sequence>
<name>A0A8S9IKI3_BRACR</name>
<dbReference type="AlphaFoldDB" id="A0A8S9IKI3"/>
<evidence type="ECO:0000256" key="1">
    <source>
        <dbReference type="SAM" id="MobiDB-lite"/>
    </source>
</evidence>
<comment type="caution">
    <text evidence="2">The sequence shown here is derived from an EMBL/GenBank/DDBJ whole genome shotgun (WGS) entry which is preliminary data.</text>
</comment>
<protein>
    <submittedName>
        <fullName evidence="2">Uncharacterized protein</fullName>
    </submittedName>
</protein>
<organism evidence="2 3">
    <name type="scientific">Brassica cretica</name>
    <name type="common">Mustard</name>
    <dbReference type="NCBI Taxonomy" id="69181"/>
    <lineage>
        <taxon>Eukaryota</taxon>
        <taxon>Viridiplantae</taxon>
        <taxon>Streptophyta</taxon>
        <taxon>Embryophyta</taxon>
        <taxon>Tracheophyta</taxon>
        <taxon>Spermatophyta</taxon>
        <taxon>Magnoliopsida</taxon>
        <taxon>eudicotyledons</taxon>
        <taxon>Gunneridae</taxon>
        <taxon>Pentapetalae</taxon>
        <taxon>rosids</taxon>
        <taxon>malvids</taxon>
        <taxon>Brassicales</taxon>
        <taxon>Brassicaceae</taxon>
        <taxon>Brassiceae</taxon>
        <taxon>Brassica</taxon>
    </lineage>
</organism>
<dbReference type="Proteomes" id="UP000712281">
    <property type="component" value="Unassembled WGS sequence"/>
</dbReference>
<evidence type="ECO:0000313" key="2">
    <source>
        <dbReference type="EMBL" id="KAF2569772.1"/>
    </source>
</evidence>
<evidence type="ECO:0000313" key="3">
    <source>
        <dbReference type="Proteomes" id="UP000712281"/>
    </source>
</evidence>
<gene>
    <name evidence="2" type="ORF">F2Q68_00024959</name>
</gene>